<dbReference type="KEGG" id="xap:XA3_04420"/>
<feature type="binding site" evidence="11">
    <location>
        <begin position="68"/>
        <end position="71"/>
    </location>
    <ligand>
        <name>NADP(+)</name>
        <dbReference type="ChEBI" id="CHEBI:58349"/>
    </ligand>
</feature>
<dbReference type="FunFam" id="3.40.50.720:FF:000190">
    <property type="entry name" value="Pyrroline-5-carboxylate reductase"/>
    <property type="match status" value="1"/>
</dbReference>
<name>A0AAU9D6L4_9LACO</name>
<dbReference type="Gene3D" id="1.10.3730.10">
    <property type="entry name" value="ProC C-terminal domain-like"/>
    <property type="match status" value="1"/>
</dbReference>
<protein>
    <recommendedName>
        <fullName evidence="9 10">Pyrroline-5-carboxylate reductase</fullName>
        <shortName evidence="9">P5C reductase</shortName>
        <shortName evidence="9">P5CR</shortName>
        <ecNumber evidence="9 10">1.5.1.2</ecNumber>
    </recommendedName>
    <alternativeName>
        <fullName evidence="9">PCA reductase</fullName>
    </alternativeName>
</protein>
<keyword evidence="3 9" id="KW-0963">Cytoplasm</keyword>
<dbReference type="InterPro" id="IPR029036">
    <property type="entry name" value="P5CR_dimer"/>
</dbReference>
<reference evidence="15 16" key="1">
    <citation type="journal article" date="2023" name="Microbiol. Spectr.">
        <title>Symbiosis of Carpenter Bees with Uncharacterized Lactic Acid Bacteria Showing NAD Auxotrophy.</title>
        <authorList>
            <person name="Kawasaki S."/>
            <person name="Ozawa K."/>
            <person name="Mori T."/>
            <person name="Yamamoto A."/>
            <person name="Ito M."/>
            <person name="Ohkuma M."/>
            <person name="Sakamoto M."/>
            <person name="Matsutani M."/>
        </authorList>
    </citation>
    <scope>NUCLEOTIDE SEQUENCE [LARGE SCALE GENOMIC DNA]</scope>
    <source>
        <strain evidence="15 16">XA3</strain>
    </source>
</reference>
<evidence type="ECO:0000256" key="3">
    <source>
        <dbReference type="ARBA" id="ARBA00022490"/>
    </source>
</evidence>
<dbReference type="SUPFAM" id="SSF48179">
    <property type="entry name" value="6-phosphogluconate dehydrogenase C-terminal domain-like"/>
    <property type="match status" value="1"/>
</dbReference>
<dbReference type="Proteomes" id="UP001321861">
    <property type="component" value="Chromosome"/>
</dbReference>
<dbReference type="HAMAP" id="MF_01925">
    <property type="entry name" value="P5C_reductase"/>
    <property type="match status" value="1"/>
</dbReference>
<dbReference type="FunFam" id="1.10.3730.10:FF:000001">
    <property type="entry name" value="Pyrroline-5-carboxylate reductase"/>
    <property type="match status" value="1"/>
</dbReference>
<comment type="pathway">
    <text evidence="9 12">Amino-acid biosynthesis; L-proline biosynthesis; L-proline from L-glutamate 5-semialdehyde: step 1/1.</text>
</comment>
<dbReference type="PANTHER" id="PTHR11645:SF0">
    <property type="entry name" value="PYRROLINE-5-CARBOXYLATE REDUCTASE 3"/>
    <property type="match status" value="1"/>
</dbReference>
<dbReference type="NCBIfam" id="TIGR00112">
    <property type="entry name" value="proC"/>
    <property type="match status" value="1"/>
</dbReference>
<keyword evidence="5 9" id="KW-0641">Proline biosynthesis</keyword>
<dbReference type="GO" id="GO:0004735">
    <property type="term" value="F:pyrroline-5-carboxylate reductase activity"/>
    <property type="evidence" value="ECO:0007669"/>
    <property type="project" value="UniProtKB-UniRule"/>
</dbReference>
<evidence type="ECO:0000256" key="8">
    <source>
        <dbReference type="ARBA" id="ARBA00058118"/>
    </source>
</evidence>
<dbReference type="AlphaFoldDB" id="A0AAU9D6L4"/>
<feature type="domain" description="Pyrroline-5-carboxylate reductase catalytic N-terminal" evidence="13">
    <location>
        <begin position="2"/>
        <end position="96"/>
    </location>
</feature>
<dbReference type="InterPro" id="IPR036291">
    <property type="entry name" value="NAD(P)-bd_dom_sf"/>
</dbReference>
<dbReference type="Pfam" id="PF14748">
    <property type="entry name" value="P5CR_dimer"/>
    <property type="match status" value="1"/>
</dbReference>
<gene>
    <name evidence="15" type="primary">proC_1</name>
    <name evidence="9" type="synonym">proC</name>
    <name evidence="15" type="ORF">XA3_04420</name>
</gene>
<comment type="similarity">
    <text evidence="2 9 12">Belongs to the pyrroline-5-carboxylate reductase family.</text>
</comment>
<dbReference type="InterPro" id="IPR000304">
    <property type="entry name" value="Pyrroline-COOH_reductase"/>
</dbReference>
<evidence type="ECO:0000256" key="12">
    <source>
        <dbReference type="RuleBase" id="RU003903"/>
    </source>
</evidence>
<dbReference type="PIRSF" id="PIRSF000193">
    <property type="entry name" value="Pyrrol-5-carb_rd"/>
    <property type="match status" value="1"/>
</dbReference>
<evidence type="ECO:0000256" key="4">
    <source>
        <dbReference type="ARBA" id="ARBA00022605"/>
    </source>
</evidence>
<dbReference type="PANTHER" id="PTHR11645">
    <property type="entry name" value="PYRROLINE-5-CARBOXYLATE REDUCTASE"/>
    <property type="match status" value="1"/>
</dbReference>
<evidence type="ECO:0000256" key="2">
    <source>
        <dbReference type="ARBA" id="ARBA00005525"/>
    </source>
</evidence>
<evidence type="ECO:0000256" key="1">
    <source>
        <dbReference type="ARBA" id="ARBA00004496"/>
    </source>
</evidence>
<dbReference type="Gene3D" id="3.40.50.720">
    <property type="entry name" value="NAD(P)-binding Rossmann-like Domain"/>
    <property type="match status" value="1"/>
</dbReference>
<dbReference type="GO" id="GO:0005737">
    <property type="term" value="C:cytoplasm"/>
    <property type="evidence" value="ECO:0007669"/>
    <property type="project" value="UniProtKB-SubCell"/>
</dbReference>
<comment type="subcellular location">
    <subcellularLocation>
        <location evidence="1 9">Cytoplasm</location>
    </subcellularLocation>
</comment>
<dbReference type="InterPro" id="IPR008927">
    <property type="entry name" value="6-PGluconate_DH-like_C_sf"/>
</dbReference>
<keyword evidence="16" id="KW-1185">Reference proteome</keyword>
<evidence type="ECO:0000256" key="7">
    <source>
        <dbReference type="ARBA" id="ARBA00023002"/>
    </source>
</evidence>
<comment type="function">
    <text evidence="8 9">Catalyzes the reduction of 1-pyrroline-5-carboxylate (PCA) to L-proline.</text>
</comment>
<keyword evidence="6 9" id="KW-0521">NADP</keyword>
<sequence>MKLGFIGAGKMATALLTGIVKTKTVAASDITVSDLNSDALSTIKEKLGVNVTQNSAQVVSQSEIIVLAVKPNVVLSILNSVKSQIKDQLIISIAAGLDLTHLQSSVNPDTSIVRVMPNLNATVGEAAIAICHNNRVNEEQLATAHRLLESSGELFDLPEDKFGLFTAISGSSPAFTFLYIDSLARAGVKYGLPKKLADKIAAQAVFGSAKLMQETGKNPWDLIDDVSSPGGTTVAGLLEMQANNFQTAVIKGVDATIAQDTKLNK</sequence>
<feature type="domain" description="Pyrroline-5-carboxylate reductase dimerisation" evidence="14">
    <location>
        <begin position="159"/>
        <end position="261"/>
    </location>
</feature>
<organism evidence="15 16">
    <name type="scientific">Xylocopilactobacillus apicola</name>
    <dbReference type="NCBI Taxonomy" id="2932184"/>
    <lineage>
        <taxon>Bacteria</taxon>
        <taxon>Bacillati</taxon>
        <taxon>Bacillota</taxon>
        <taxon>Bacilli</taxon>
        <taxon>Lactobacillales</taxon>
        <taxon>Lactobacillaceae</taxon>
        <taxon>Xylocopilactobacillus</taxon>
    </lineage>
</organism>
<dbReference type="InterPro" id="IPR028939">
    <property type="entry name" value="P5C_Rdtase_cat_N"/>
</dbReference>
<dbReference type="GO" id="GO:0055129">
    <property type="term" value="P:L-proline biosynthetic process"/>
    <property type="evidence" value="ECO:0007669"/>
    <property type="project" value="UniProtKB-UniRule"/>
</dbReference>
<evidence type="ECO:0000256" key="5">
    <source>
        <dbReference type="ARBA" id="ARBA00022650"/>
    </source>
</evidence>
<feature type="binding site" evidence="11">
    <location>
        <begin position="6"/>
        <end position="11"/>
    </location>
    <ligand>
        <name>NADP(+)</name>
        <dbReference type="ChEBI" id="CHEBI:58349"/>
    </ligand>
</feature>
<keyword evidence="4 9" id="KW-0028">Amino-acid biosynthesis</keyword>
<keyword evidence="7 9" id="KW-0560">Oxidoreductase</keyword>
<dbReference type="RefSeq" id="WP_317635925.1">
    <property type="nucleotide sequence ID" value="NZ_AP026802.1"/>
</dbReference>
<dbReference type="EMBL" id="AP026802">
    <property type="protein sequence ID" value="BDR58001.1"/>
    <property type="molecule type" value="Genomic_DNA"/>
</dbReference>
<evidence type="ECO:0000256" key="6">
    <source>
        <dbReference type="ARBA" id="ARBA00022857"/>
    </source>
</evidence>
<dbReference type="EC" id="1.5.1.2" evidence="9 10"/>
<evidence type="ECO:0000313" key="15">
    <source>
        <dbReference type="EMBL" id="BDR58001.1"/>
    </source>
</evidence>
<comment type="catalytic activity">
    <reaction evidence="9 12">
        <text>L-proline + NADP(+) = (S)-1-pyrroline-5-carboxylate + NADPH + 2 H(+)</text>
        <dbReference type="Rhea" id="RHEA:14109"/>
        <dbReference type="ChEBI" id="CHEBI:15378"/>
        <dbReference type="ChEBI" id="CHEBI:17388"/>
        <dbReference type="ChEBI" id="CHEBI:57783"/>
        <dbReference type="ChEBI" id="CHEBI:58349"/>
        <dbReference type="ChEBI" id="CHEBI:60039"/>
        <dbReference type="EC" id="1.5.1.2"/>
    </reaction>
</comment>
<evidence type="ECO:0000256" key="10">
    <source>
        <dbReference type="NCBIfam" id="TIGR00112"/>
    </source>
</evidence>
<dbReference type="InterPro" id="IPR053790">
    <property type="entry name" value="P5CR-like_CS"/>
</dbReference>
<dbReference type="SUPFAM" id="SSF51735">
    <property type="entry name" value="NAD(P)-binding Rossmann-fold domains"/>
    <property type="match status" value="1"/>
</dbReference>
<evidence type="ECO:0000259" key="14">
    <source>
        <dbReference type="Pfam" id="PF14748"/>
    </source>
</evidence>
<dbReference type="Pfam" id="PF03807">
    <property type="entry name" value="F420_oxidored"/>
    <property type="match status" value="1"/>
</dbReference>
<proteinExistence type="inferred from homology"/>
<evidence type="ECO:0000313" key="16">
    <source>
        <dbReference type="Proteomes" id="UP001321861"/>
    </source>
</evidence>
<evidence type="ECO:0000259" key="13">
    <source>
        <dbReference type="Pfam" id="PF03807"/>
    </source>
</evidence>
<evidence type="ECO:0000256" key="11">
    <source>
        <dbReference type="PIRSR" id="PIRSR000193-1"/>
    </source>
</evidence>
<accession>A0AAU9D6L4</accession>
<dbReference type="PROSITE" id="PS00521">
    <property type="entry name" value="P5CR"/>
    <property type="match status" value="1"/>
</dbReference>
<comment type="catalytic activity">
    <reaction evidence="9">
        <text>L-proline + NAD(+) = (S)-1-pyrroline-5-carboxylate + NADH + 2 H(+)</text>
        <dbReference type="Rhea" id="RHEA:14105"/>
        <dbReference type="ChEBI" id="CHEBI:15378"/>
        <dbReference type="ChEBI" id="CHEBI:17388"/>
        <dbReference type="ChEBI" id="CHEBI:57540"/>
        <dbReference type="ChEBI" id="CHEBI:57945"/>
        <dbReference type="ChEBI" id="CHEBI:60039"/>
        <dbReference type="EC" id="1.5.1.2"/>
    </reaction>
</comment>
<evidence type="ECO:0000256" key="9">
    <source>
        <dbReference type="HAMAP-Rule" id="MF_01925"/>
    </source>
</evidence>